<name>A0ACB8STB7_9AGAM</name>
<gene>
    <name evidence="1" type="ORF">BV25DRAFT_1809013</name>
</gene>
<comment type="caution">
    <text evidence="1">The sequence shown here is derived from an EMBL/GenBank/DDBJ whole genome shotgun (WGS) entry which is preliminary data.</text>
</comment>
<accession>A0ACB8STB7</accession>
<evidence type="ECO:0000313" key="2">
    <source>
        <dbReference type="Proteomes" id="UP000814140"/>
    </source>
</evidence>
<organism evidence="1 2">
    <name type="scientific">Artomyces pyxidatus</name>
    <dbReference type="NCBI Taxonomy" id="48021"/>
    <lineage>
        <taxon>Eukaryota</taxon>
        <taxon>Fungi</taxon>
        <taxon>Dikarya</taxon>
        <taxon>Basidiomycota</taxon>
        <taxon>Agaricomycotina</taxon>
        <taxon>Agaricomycetes</taxon>
        <taxon>Russulales</taxon>
        <taxon>Auriscalpiaceae</taxon>
        <taxon>Artomyces</taxon>
    </lineage>
</organism>
<dbReference type="Proteomes" id="UP000814140">
    <property type="component" value="Unassembled WGS sequence"/>
</dbReference>
<sequence length="1234" mass="137853">MQAFSMTDVVLVAALSIFLPIVFRTISSPLTLILLSPFILLFLVVSLLGLNLLLGYILDTRRRSQGPSVVTARPLAFSTPAAWQVVLTRSQWSYKPPQTLPPIYPDSPMISSAVNDILILIVRDFVLTWYKDISSSPSFPTAVSSTLHSSLERLLTRLSSADLPTIFVKRILPKITAHVEQFRESEIALRGAGLERRLTESEELDILLASRYAGKGGNRLHPAVNNLSSSFTKQTEENHLKQLVEKVLPYVLPEKEARSQALKVVVREIASCSVFYPVMDMFADPDFWNRTIGQLAGAAIRQQRLITKVRNVLEAQLPNPKPRLATPRSSVTDTITIRTDARQFESFLRSISRTSSLLDARRLKSDIMGEIRRTRMLLANHEREDWINGEKTEDVVAFLDRLYTAKRRAEQRIAILGGNDDTKLSVSDTPTPSRLTLRDILGNPSSLSYLMEFMDRRNRSLLVQFWLTVESFKNPLEAVESGSSDEEEEIHDHSHASTAKEDITMIYELYFSGSPHPALSAISPKHASAIRGFVVNETEHSPSMERKARRSVMLAQRQVEQAIEQDFEDFERSELWFRVVEDINASRGATGHSPSLPSGHGRTKGSPSITDSLADGGQSRLPLSPAPMMTRSESLPSFVLPPSVSILSLRVDQSSPTSPSEPPRPVPVRSSPSNLDVLMSPLPEPDSVSNRAPLFDDPDDRTKDTRESQSTVEAIQAALTDIIALDNKQTDKRRPFLSATNSLFDVSPELPGSQFSVATTHNSALDDIDEDEEKAEDRADAKQENFQLAGPGDLQLSYEIERLSDKISTLQTQDAMLDTLIKKAELTGDAQELRLLRRSKSAMTREFRELSFQRTQYEQQETANRLVPERTKLTIVNSVVGDEHGKSVVRYLVEVQQLAPDGSIATGWVVARRYNEFLNMHNKLRERYAAVRSLDFPGKRLVTSLAGSFVDTRRAALEKYMQSIVLVPAVCESDELRSFLSRHSPFIVSEPEGTSAKSQAAFPGTGLVRNMYHSVAESIDDMFFGPSMLDVMIQRLTRQAAELAGIVGSSVNDEDVVAQALRASGKTTSDDTLLQFSGDLKPLEGETSSSAFSAPICDLVLAIFELNKKNNWLRRQAIVIIMQQVLGSTVERKLRETISYLTDELHIMNFINIFRDSLWSGGQLRSQSVPRSAEEKLRTRDDANRMLSALMPDLAANMIGRSNARRGARRIFAVLQNRRLNQHIAYTIVDEVRP</sequence>
<dbReference type="EMBL" id="MU277226">
    <property type="protein sequence ID" value="KAI0059452.1"/>
    <property type="molecule type" value="Genomic_DNA"/>
</dbReference>
<keyword evidence="2" id="KW-1185">Reference proteome</keyword>
<protein>
    <submittedName>
        <fullName evidence="1">PhoX domain-containing protein</fullName>
    </submittedName>
</protein>
<evidence type="ECO:0000313" key="1">
    <source>
        <dbReference type="EMBL" id="KAI0059452.1"/>
    </source>
</evidence>
<proteinExistence type="predicted"/>
<reference evidence="1" key="1">
    <citation type="submission" date="2021-03" db="EMBL/GenBank/DDBJ databases">
        <authorList>
            <consortium name="DOE Joint Genome Institute"/>
            <person name="Ahrendt S."/>
            <person name="Looney B.P."/>
            <person name="Miyauchi S."/>
            <person name="Morin E."/>
            <person name="Drula E."/>
            <person name="Courty P.E."/>
            <person name="Chicoki N."/>
            <person name="Fauchery L."/>
            <person name="Kohler A."/>
            <person name="Kuo A."/>
            <person name="Labutti K."/>
            <person name="Pangilinan J."/>
            <person name="Lipzen A."/>
            <person name="Riley R."/>
            <person name="Andreopoulos W."/>
            <person name="He G."/>
            <person name="Johnson J."/>
            <person name="Barry K.W."/>
            <person name="Grigoriev I.V."/>
            <person name="Nagy L."/>
            <person name="Hibbett D."/>
            <person name="Henrissat B."/>
            <person name="Matheny P.B."/>
            <person name="Labbe J."/>
            <person name="Martin F."/>
        </authorList>
    </citation>
    <scope>NUCLEOTIDE SEQUENCE</scope>
    <source>
        <strain evidence="1">HHB10654</strain>
    </source>
</reference>
<reference evidence="1" key="2">
    <citation type="journal article" date="2022" name="New Phytol.">
        <title>Evolutionary transition to the ectomycorrhizal habit in the genomes of a hyperdiverse lineage of mushroom-forming fungi.</title>
        <authorList>
            <person name="Looney B."/>
            <person name="Miyauchi S."/>
            <person name="Morin E."/>
            <person name="Drula E."/>
            <person name="Courty P.E."/>
            <person name="Kohler A."/>
            <person name="Kuo A."/>
            <person name="LaButti K."/>
            <person name="Pangilinan J."/>
            <person name="Lipzen A."/>
            <person name="Riley R."/>
            <person name="Andreopoulos W."/>
            <person name="He G."/>
            <person name="Johnson J."/>
            <person name="Nolan M."/>
            <person name="Tritt A."/>
            <person name="Barry K.W."/>
            <person name="Grigoriev I.V."/>
            <person name="Nagy L.G."/>
            <person name="Hibbett D."/>
            <person name="Henrissat B."/>
            <person name="Matheny P.B."/>
            <person name="Labbe J."/>
            <person name="Martin F.M."/>
        </authorList>
    </citation>
    <scope>NUCLEOTIDE SEQUENCE</scope>
    <source>
        <strain evidence="1">HHB10654</strain>
    </source>
</reference>